<dbReference type="InParanoid" id="Q02AD6"/>
<dbReference type="Pfam" id="PF20408">
    <property type="entry name" value="Abhydrolase_11"/>
    <property type="match status" value="1"/>
</dbReference>
<evidence type="ECO:0000313" key="2">
    <source>
        <dbReference type="EMBL" id="ABJ81986.1"/>
    </source>
</evidence>
<dbReference type="InterPro" id="IPR046879">
    <property type="entry name" value="KANL3/Tex30_Abhydrolase"/>
</dbReference>
<dbReference type="InterPro" id="IPR029058">
    <property type="entry name" value="AB_hydrolase_fold"/>
</dbReference>
<name>Q02AD6_SOLUE</name>
<dbReference type="AlphaFoldDB" id="Q02AD6"/>
<organism evidence="2">
    <name type="scientific">Solibacter usitatus (strain Ellin6076)</name>
    <dbReference type="NCBI Taxonomy" id="234267"/>
    <lineage>
        <taxon>Bacteria</taxon>
        <taxon>Pseudomonadati</taxon>
        <taxon>Acidobacteriota</taxon>
        <taxon>Terriglobia</taxon>
        <taxon>Bryobacterales</taxon>
        <taxon>Solibacteraceae</taxon>
        <taxon>Candidatus Solibacter</taxon>
    </lineage>
</organism>
<proteinExistence type="predicted"/>
<dbReference type="STRING" id="234267.Acid_0988"/>
<dbReference type="KEGG" id="sus:Acid_0988"/>
<dbReference type="SUPFAM" id="SSF53474">
    <property type="entry name" value="alpha/beta-Hydrolases"/>
    <property type="match status" value="1"/>
</dbReference>
<evidence type="ECO:0000259" key="1">
    <source>
        <dbReference type="Pfam" id="PF20408"/>
    </source>
</evidence>
<dbReference type="PANTHER" id="PTHR13136:SF11">
    <property type="entry name" value="TESTIS-EXPRESSED PROTEIN 30"/>
    <property type="match status" value="1"/>
</dbReference>
<dbReference type="PANTHER" id="PTHR13136">
    <property type="entry name" value="TESTIS DEVELOPMENT PROTEIN PRTD"/>
    <property type="match status" value="1"/>
</dbReference>
<dbReference type="HOGENOM" id="CLU_072792_3_1_0"/>
<sequence length="206" mass="22084">MEHAFDDGGVRGVLHLPEKPTGDGVALTHGAGSNSNTALLIALARSFTAAGVAVLRYDLPFRVARASGSPFPAGQARDREGVRAAAEALRRYAPRRVFAGGHSYGGRQTAMAAAEHPDLAAGLLLLAYPLHPPRKPEQLRTAFFPELRTPALFVHGTRDPFASIEELRTAIQQIPARTQVLVVEKSGHELKAAEQIGEEILARMLS</sequence>
<feature type="domain" description="KANL3/Tex30 alpha/beta hydrolase-like" evidence="1">
    <location>
        <begin position="25"/>
        <end position="199"/>
    </location>
</feature>
<dbReference type="eggNOG" id="COG3571">
    <property type="taxonomic scope" value="Bacteria"/>
</dbReference>
<dbReference type="OrthoDB" id="652634at2"/>
<gene>
    <name evidence="2" type="ordered locus">Acid_0988</name>
</gene>
<dbReference type="ESTHER" id="solue-q02ad6">
    <property type="family name" value="NLS3-Tex30"/>
</dbReference>
<dbReference type="Gene3D" id="3.40.50.1820">
    <property type="entry name" value="alpha/beta hydrolase"/>
    <property type="match status" value="1"/>
</dbReference>
<accession>Q02AD6</accession>
<dbReference type="EMBL" id="CP000473">
    <property type="protein sequence ID" value="ABJ81986.1"/>
    <property type="molecule type" value="Genomic_DNA"/>
</dbReference>
<dbReference type="InterPro" id="IPR026555">
    <property type="entry name" value="NSL3/Tex30"/>
</dbReference>
<reference evidence="2" key="1">
    <citation type="submission" date="2006-10" db="EMBL/GenBank/DDBJ databases">
        <title>Complete sequence of Solibacter usitatus Ellin6076.</title>
        <authorList>
            <consortium name="US DOE Joint Genome Institute"/>
            <person name="Copeland A."/>
            <person name="Lucas S."/>
            <person name="Lapidus A."/>
            <person name="Barry K."/>
            <person name="Detter J.C."/>
            <person name="Glavina del Rio T."/>
            <person name="Hammon N."/>
            <person name="Israni S."/>
            <person name="Dalin E."/>
            <person name="Tice H."/>
            <person name="Pitluck S."/>
            <person name="Thompson L.S."/>
            <person name="Brettin T."/>
            <person name="Bruce D."/>
            <person name="Han C."/>
            <person name="Tapia R."/>
            <person name="Gilna P."/>
            <person name="Schmutz J."/>
            <person name="Larimer F."/>
            <person name="Land M."/>
            <person name="Hauser L."/>
            <person name="Kyrpides N."/>
            <person name="Mikhailova N."/>
            <person name="Janssen P.H."/>
            <person name="Kuske C.R."/>
            <person name="Richardson P."/>
        </authorList>
    </citation>
    <scope>NUCLEOTIDE SEQUENCE</scope>
    <source>
        <strain evidence="2">Ellin6076</strain>
    </source>
</reference>
<protein>
    <recommendedName>
        <fullName evidence="1">KANL3/Tex30 alpha/beta hydrolase-like domain-containing protein</fullName>
    </recommendedName>
</protein>